<gene>
    <name evidence="4" type="ORF">F7D31_04470</name>
    <name evidence="3" type="ORF">F7D74_00980</name>
    <name evidence="2" type="ORF">F7D90_09465</name>
    <name evidence="1" type="ORF">KSW80_09215</name>
</gene>
<dbReference type="EMBL" id="JAHOEP010000023">
    <property type="protein sequence ID" value="MBV3408574.1"/>
    <property type="molecule type" value="Genomic_DNA"/>
</dbReference>
<comment type="caution">
    <text evidence="4">The sequence shown here is derived from an EMBL/GenBank/DDBJ whole genome shotgun (WGS) entry which is preliminary data.</text>
</comment>
<evidence type="ECO:0000313" key="4">
    <source>
        <dbReference type="EMBL" id="MQO91931.1"/>
    </source>
</evidence>
<evidence type="ECO:0000313" key="3">
    <source>
        <dbReference type="EMBL" id="MQN82590.1"/>
    </source>
</evidence>
<dbReference type="Proteomes" id="UP000421408">
    <property type="component" value="Unassembled WGS sequence"/>
</dbReference>
<dbReference type="Proteomes" id="UP001196316">
    <property type="component" value="Unassembled WGS sequence"/>
</dbReference>
<dbReference type="RefSeq" id="WP_153085460.1">
    <property type="nucleotide sequence ID" value="NZ_JAHOEQ010000015.1"/>
</dbReference>
<name>A0AA90VM89_9BACT</name>
<reference evidence="6" key="1">
    <citation type="submission" date="2019-09" db="EMBL/GenBank/DDBJ databases">
        <title>Distinct polysaccharide growth profiles of human intestinal Prevotella copri isolates.</title>
        <authorList>
            <person name="Fehlner-Peach H."/>
            <person name="Magnabosco C."/>
            <person name="Raghavan V."/>
            <person name="Scher J.U."/>
            <person name="Tett A."/>
            <person name="Cox L.M."/>
            <person name="Gottsegen C."/>
            <person name="Watters A."/>
            <person name="Wiltshire- Gordon J.D."/>
            <person name="Segata N."/>
            <person name="Bonneau R."/>
            <person name="Littman D.R."/>
        </authorList>
    </citation>
    <scope>NUCLEOTIDE SEQUENCE [LARGE SCALE GENOMIC DNA]</scope>
    <source>
        <strain evidence="6">iAU3127</strain>
    </source>
</reference>
<accession>A0AA90VM89</accession>
<protein>
    <submittedName>
        <fullName evidence="4">Uncharacterized protein</fullName>
    </submittedName>
</protein>
<dbReference type="EMBL" id="VZAP01000054">
    <property type="protein sequence ID" value="MQO91931.1"/>
    <property type="molecule type" value="Genomic_DNA"/>
</dbReference>
<dbReference type="EMBL" id="VZCC01000006">
    <property type="protein sequence ID" value="MQN82590.1"/>
    <property type="molecule type" value="Genomic_DNA"/>
</dbReference>
<proteinExistence type="predicted"/>
<dbReference type="Proteomes" id="UP000420707">
    <property type="component" value="Unassembled WGS sequence"/>
</dbReference>
<dbReference type="Proteomes" id="UP000421283">
    <property type="component" value="Unassembled WGS sequence"/>
</dbReference>
<dbReference type="EMBL" id="VZCR01000055">
    <property type="protein sequence ID" value="MQN32172.1"/>
    <property type="molecule type" value="Genomic_DNA"/>
</dbReference>
<evidence type="ECO:0000313" key="5">
    <source>
        <dbReference type="Proteomes" id="UP000420707"/>
    </source>
</evidence>
<evidence type="ECO:0000313" key="6">
    <source>
        <dbReference type="Proteomes" id="UP000421283"/>
    </source>
</evidence>
<reference evidence="4" key="3">
    <citation type="submission" date="2022-12" db="EMBL/GenBank/DDBJ databases">
        <title>Distinct polysaccharide growth profiles of human intestinal Prevotella copri isolates.</title>
        <authorList>
            <person name="Fehlner-Peach H."/>
            <person name="Magnabosco C."/>
            <person name="Raghavan V."/>
            <person name="Scher J.U."/>
            <person name="Tett A."/>
            <person name="Cox L.M."/>
            <person name="Gottsegen C."/>
            <person name="Watters A."/>
            <person name="Wiltshire- Gordon J.D."/>
            <person name="Segata N."/>
            <person name="Bonneau R."/>
            <person name="Littman D.R."/>
        </authorList>
    </citation>
    <scope>NUCLEOTIDE SEQUENCE</scope>
    <source>
        <strain evidence="3">IAA108</strain>
        <strain evidence="7">iAA108</strain>
        <strain evidence="5">iAP146</strain>
        <strain evidence="2">IAP146</strain>
        <strain evidence="4">IAU3127</strain>
    </source>
</reference>
<dbReference type="AlphaFoldDB" id="A0AA90VM89"/>
<evidence type="ECO:0000313" key="2">
    <source>
        <dbReference type="EMBL" id="MQN32172.1"/>
    </source>
</evidence>
<sequence length="62" mass="6924">MIPHGMSAMGYFRRFDAIRFYVGYHSDRDSAVVQVLDTTYEEGLVTYHLGADCECTQGAALS</sequence>
<evidence type="ECO:0000313" key="7">
    <source>
        <dbReference type="Proteomes" id="UP000421408"/>
    </source>
</evidence>
<evidence type="ECO:0000313" key="1">
    <source>
        <dbReference type="EMBL" id="MBV3408574.1"/>
    </source>
</evidence>
<reference evidence="1" key="2">
    <citation type="submission" date="2021-06" db="EMBL/GenBank/DDBJ databases">
        <title>Collection of gut derived symbiotic bacterial strains cultured from healthy donors.</title>
        <authorList>
            <person name="Lin H."/>
            <person name="Littmann E."/>
            <person name="Pamer E.G."/>
        </authorList>
    </citation>
    <scope>NUCLEOTIDE SEQUENCE</scope>
    <source>
        <strain evidence="1">MSK.21.60</strain>
    </source>
</reference>
<organism evidence="4 6">
    <name type="scientific">Segatella copri</name>
    <dbReference type="NCBI Taxonomy" id="165179"/>
    <lineage>
        <taxon>Bacteria</taxon>
        <taxon>Pseudomonadati</taxon>
        <taxon>Bacteroidota</taxon>
        <taxon>Bacteroidia</taxon>
        <taxon>Bacteroidales</taxon>
        <taxon>Prevotellaceae</taxon>
        <taxon>Segatella</taxon>
    </lineage>
</organism>